<evidence type="ECO:0000313" key="9">
    <source>
        <dbReference type="EMBL" id="CAA7410217.1"/>
    </source>
</evidence>
<evidence type="ECO:0000256" key="4">
    <source>
        <dbReference type="ARBA" id="ARBA00022989"/>
    </source>
</evidence>
<keyword evidence="4 8" id="KW-1133">Transmembrane helix</keyword>
<keyword evidence="2 8" id="KW-0812">Transmembrane</keyword>
<proteinExistence type="predicted"/>
<dbReference type="Proteomes" id="UP000663760">
    <property type="component" value="Chromosome 17"/>
</dbReference>
<evidence type="ECO:0000256" key="1">
    <source>
        <dbReference type="ARBA" id="ARBA00004477"/>
    </source>
</evidence>
<evidence type="ECO:0000256" key="7">
    <source>
        <dbReference type="SAM" id="MobiDB-lite"/>
    </source>
</evidence>
<evidence type="ECO:0000256" key="5">
    <source>
        <dbReference type="ARBA" id="ARBA00023098"/>
    </source>
</evidence>
<feature type="transmembrane region" description="Helical" evidence="8">
    <location>
        <begin position="110"/>
        <end position="132"/>
    </location>
</feature>
<dbReference type="Pfam" id="PF06775">
    <property type="entry name" value="Seipin"/>
    <property type="match status" value="1"/>
</dbReference>
<keyword evidence="10" id="KW-1185">Reference proteome</keyword>
<dbReference type="PANTHER" id="PTHR21212:SF0">
    <property type="entry name" value="SEIPIN"/>
    <property type="match status" value="1"/>
</dbReference>
<dbReference type="OrthoDB" id="3990054at2759"/>
<evidence type="ECO:0000256" key="2">
    <source>
        <dbReference type="ARBA" id="ARBA00022692"/>
    </source>
</evidence>
<feature type="region of interest" description="Disordered" evidence="7">
    <location>
        <begin position="20"/>
        <end position="90"/>
    </location>
</feature>
<keyword evidence="5" id="KW-0443">Lipid metabolism</keyword>
<keyword evidence="3" id="KW-0256">Endoplasmic reticulum</keyword>
<dbReference type="PANTHER" id="PTHR21212">
    <property type="entry name" value="BERNARDINELLI-SEIP CONGENITAL LIPODYSTROPHY 2 HOMOLOG BSCL2 PROTEIN"/>
    <property type="match status" value="1"/>
</dbReference>
<dbReference type="CDD" id="cd23995">
    <property type="entry name" value="Seipin_BSCL2_like"/>
    <property type="match status" value="1"/>
</dbReference>
<feature type="compositionally biased region" description="Low complexity" evidence="7">
    <location>
        <begin position="78"/>
        <end position="88"/>
    </location>
</feature>
<comment type="subcellular location">
    <subcellularLocation>
        <location evidence="1">Endoplasmic reticulum membrane</location>
        <topology evidence="1">Multi-pass membrane protein</topology>
    </subcellularLocation>
</comment>
<organism evidence="9 10">
    <name type="scientific">Spirodela intermedia</name>
    <name type="common">Intermediate duckweed</name>
    <dbReference type="NCBI Taxonomy" id="51605"/>
    <lineage>
        <taxon>Eukaryota</taxon>
        <taxon>Viridiplantae</taxon>
        <taxon>Streptophyta</taxon>
        <taxon>Embryophyta</taxon>
        <taxon>Tracheophyta</taxon>
        <taxon>Spermatophyta</taxon>
        <taxon>Magnoliopsida</taxon>
        <taxon>Liliopsida</taxon>
        <taxon>Araceae</taxon>
        <taxon>Lemnoideae</taxon>
        <taxon>Spirodela</taxon>
    </lineage>
</organism>
<sequence>MESGAAAEAFFDASDSLLLPESEEDAGSATGLRLRRGSSMSSTRRSRSRSLLLDPPAGAVDREGRLETPAVGEGGSSGEAESSSGGSPPSSPDVLVALTGLVIKALGFQISLLVTSVAFPLRLLCFSIFLVADPCGTLNRGADALRRFYAALQERIGSLFFENLSGNRGMGKIALRVSVGCFWSLYVFFTLVACLITALLIGRLITAAMVEEPLRFTEDLSFDYTRNSPAVEVLLGRRLVPPGRRLKSTVSLTLPESDYNRNLGIFQVKVEFLTAEGKRVAGSGRHCMLRFKSPPIRFLESFFRSGLLLAGYSSESQTLSLKMRSFTEGAPPTAAARIVLEPRAEHRQAGPGAGLPEIYAASLTLESELPLVRKLLWDWRRTLLMCMTIAAFNSELMLLLVCCAPLILPGSTRRRVPSSART</sequence>
<dbReference type="GO" id="GO:0005789">
    <property type="term" value="C:endoplasmic reticulum membrane"/>
    <property type="evidence" value="ECO:0007669"/>
    <property type="project" value="UniProtKB-SubCell"/>
</dbReference>
<name>A0A7I8LJJ5_SPIIN</name>
<dbReference type="EMBL" id="LR746280">
    <property type="protein sequence ID" value="CAA7410217.1"/>
    <property type="molecule type" value="Genomic_DNA"/>
</dbReference>
<dbReference type="InterPro" id="IPR009617">
    <property type="entry name" value="Seipin"/>
</dbReference>
<gene>
    <name evidence="9" type="ORF">SI8410_17020895</name>
</gene>
<protein>
    <submittedName>
        <fullName evidence="9">Uncharacterized protein</fullName>
    </submittedName>
</protein>
<dbReference type="GO" id="GO:0006629">
    <property type="term" value="P:lipid metabolic process"/>
    <property type="evidence" value="ECO:0007669"/>
    <property type="project" value="UniProtKB-KW"/>
</dbReference>
<accession>A0A7I8LJJ5</accession>
<evidence type="ECO:0000256" key="8">
    <source>
        <dbReference type="SAM" id="Phobius"/>
    </source>
</evidence>
<dbReference type="GO" id="GO:0140042">
    <property type="term" value="P:lipid droplet formation"/>
    <property type="evidence" value="ECO:0007669"/>
    <property type="project" value="UniProtKB-ARBA"/>
</dbReference>
<feature type="transmembrane region" description="Helical" evidence="8">
    <location>
        <begin position="183"/>
        <end position="205"/>
    </location>
</feature>
<evidence type="ECO:0000256" key="3">
    <source>
        <dbReference type="ARBA" id="ARBA00022824"/>
    </source>
</evidence>
<evidence type="ECO:0000256" key="6">
    <source>
        <dbReference type="ARBA" id="ARBA00023136"/>
    </source>
</evidence>
<reference evidence="9" key="1">
    <citation type="submission" date="2020-02" db="EMBL/GenBank/DDBJ databases">
        <authorList>
            <person name="Scholz U."/>
            <person name="Mascher M."/>
            <person name="Fiebig A."/>
        </authorList>
    </citation>
    <scope>NUCLEOTIDE SEQUENCE</scope>
</reference>
<dbReference type="AlphaFoldDB" id="A0A7I8LJJ5"/>
<feature type="transmembrane region" description="Helical" evidence="8">
    <location>
        <begin position="383"/>
        <end position="408"/>
    </location>
</feature>
<evidence type="ECO:0000313" key="10">
    <source>
        <dbReference type="Proteomes" id="UP000663760"/>
    </source>
</evidence>
<feature type="compositionally biased region" description="Low complexity" evidence="7">
    <location>
        <begin position="37"/>
        <end position="53"/>
    </location>
</feature>
<keyword evidence="6 8" id="KW-0472">Membrane</keyword>